<proteinExistence type="predicted"/>
<protein>
    <submittedName>
        <fullName evidence="1">Uncharacterized protein</fullName>
    </submittedName>
</protein>
<accession>A0A4R1FNM9</accession>
<sequence>MSSDRAELDLFWQAATSGPQPGHYPGLEQMSSPLWPVPAVDL</sequence>
<reference evidence="1 2" key="1">
    <citation type="submission" date="2019-03" db="EMBL/GenBank/DDBJ databases">
        <title>Genomic Encyclopedia of Type Strains, Phase IV (KMG-IV): sequencing the most valuable type-strain genomes for metagenomic binning, comparative biology and taxonomic classification.</title>
        <authorList>
            <person name="Goeker M."/>
        </authorList>
    </citation>
    <scope>NUCLEOTIDE SEQUENCE [LARGE SCALE GENOMIC DNA]</scope>
    <source>
        <strain evidence="1 2">DSM 44684</strain>
    </source>
</reference>
<organism evidence="1 2">
    <name type="scientific">Nocardia alba</name>
    <dbReference type="NCBI Taxonomy" id="225051"/>
    <lineage>
        <taxon>Bacteria</taxon>
        <taxon>Bacillati</taxon>
        <taxon>Actinomycetota</taxon>
        <taxon>Actinomycetes</taxon>
        <taxon>Mycobacteriales</taxon>
        <taxon>Nocardiaceae</taxon>
        <taxon>Nocardia</taxon>
    </lineage>
</organism>
<dbReference type="STRING" id="1210063.GCA_001612665_00078"/>
<evidence type="ECO:0000313" key="1">
    <source>
        <dbReference type="EMBL" id="TCJ96387.1"/>
    </source>
</evidence>
<keyword evidence="2" id="KW-1185">Reference proteome</keyword>
<name>A0A4R1FNM9_9NOCA</name>
<dbReference type="RefSeq" id="WP_255284059.1">
    <property type="nucleotide sequence ID" value="NZ_SMFR01000002.1"/>
</dbReference>
<comment type="caution">
    <text evidence="1">The sequence shown here is derived from an EMBL/GenBank/DDBJ whole genome shotgun (WGS) entry which is preliminary data.</text>
</comment>
<gene>
    <name evidence="1" type="ORF">DFR71_2416</name>
</gene>
<dbReference type="AlphaFoldDB" id="A0A4R1FNM9"/>
<evidence type="ECO:0000313" key="2">
    <source>
        <dbReference type="Proteomes" id="UP000294856"/>
    </source>
</evidence>
<dbReference type="EMBL" id="SMFR01000002">
    <property type="protein sequence ID" value="TCJ96387.1"/>
    <property type="molecule type" value="Genomic_DNA"/>
</dbReference>
<dbReference type="Proteomes" id="UP000294856">
    <property type="component" value="Unassembled WGS sequence"/>
</dbReference>